<reference evidence="5 6" key="1">
    <citation type="submission" date="2024-02" db="EMBL/GenBank/DDBJ databases">
        <title>A draft genome for the cacao thread blight pathogen Marasmius crinis-equi.</title>
        <authorList>
            <person name="Cohen S.P."/>
            <person name="Baruah I.K."/>
            <person name="Amoako-Attah I."/>
            <person name="Bukari Y."/>
            <person name="Meinhardt L.W."/>
            <person name="Bailey B.A."/>
        </authorList>
    </citation>
    <scope>NUCLEOTIDE SEQUENCE [LARGE SCALE GENOMIC DNA]</scope>
    <source>
        <strain evidence="5 6">GH-76</strain>
    </source>
</reference>
<dbReference type="SUPFAM" id="SSF54373">
    <property type="entry name" value="FAD-linked reductases, C-terminal domain"/>
    <property type="match status" value="1"/>
</dbReference>
<comment type="similarity">
    <text evidence="2">Belongs to the GMC oxidoreductase family.</text>
</comment>
<name>A0ABR3FK48_9AGAR</name>
<evidence type="ECO:0000259" key="4">
    <source>
        <dbReference type="PROSITE" id="PS00624"/>
    </source>
</evidence>
<evidence type="ECO:0000313" key="5">
    <source>
        <dbReference type="EMBL" id="KAL0575689.1"/>
    </source>
</evidence>
<dbReference type="InterPro" id="IPR036188">
    <property type="entry name" value="FAD/NAD-bd_sf"/>
</dbReference>
<dbReference type="PANTHER" id="PTHR11552:SF78">
    <property type="entry name" value="GLUCOSE-METHANOL-CHOLINE OXIDOREDUCTASE N-TERMINAL DOMAIN-CONTAINING PROTEIN"/>
    <property type="match status" value="1"/>
</dbReference>
<proteinExistence type="inferred from homology"/>
<dbReference type="Proteomes" id="UP001465976">
    <property type="component" value="Unassembled WGS sequence"/>
</dbReference>
<dbReference type="PIRSF" id="PIRSF000137">
    <property type="entry name" value="Alcohol_oxidase"/>
    <property type="match status" value="1"/>
</dbReference>
<feature type="compositionally biased region" description="Basic and acidic residues" evidence="3">
    <location>
        <begin position="351"/>
        <end position="361"/>
    </location>
</feature>
<feature type="domain" description="Glucose-methanol-choline oxidoreductase N-terminal" evidence="4">
    <location>
        <begin position="121"/>
        <end position="135"/>
    </location>
</feature>
<gene>
    <name evidence="5" type="ORF">V5O48_006277</name>
</gene>
<evidence type="ECO:0000256" key="3">
    <source>
        <dbReference type="SAM" id="MobiDB-lite"/>
    </source>
</evidence>
<evidence type="ECO:0000256" key="1">
    <source>
        <dbReference type="ARBA" id="ARBA00001974"/>
    </source>
</evidence>
<organism evidence="5 6">
    <name type="scientific">Marasmius crinis-equi</name>
    <dbReference type="NCBI Taxonomy" id="585013"/>
    <lineage>
        <taxon>Eukaryota</taxon>
        <taxon>Fungi</taxon>
        <taxon>Dikarya</taxon>
        <taxon>Basidiomycota</taxon>
        <taxon>Agaricomycotina</taxon>
        <taxon>Agaricomycetes</taxon>
        <taxon>Agaricomycetidae</taxon>
        <taxon>Agaricales</taxon>
        <taxon>Marasmiineae</taxon>
        <taxon>Marasmiaceae</taxon>
        <taxon>Marasmius</taxon>
    </lineage>
</organism>
<comment type="caution">
    <text evidence="5">The sequence shown here is derived from an EMBL/GenBank/DDBJ whole genome shotgun (WGS) entry which is preliminary data.</text>
</comment>
<dbReference type="PANTHER" id="PTHR11552">
    <property type="entry name" value="GLUCOSE-METHANOL-CHOLINE GMC OXIDOREDUCTASE"/>
    <property type="match status" value="1"/>
</dbReference>
<dbReference type="SUPFAM" id="SSF51905">
    <property type="entry name" value="FAD/NAD(P)-binding domain"/>
    <property type="match status" value="1"/>
</dbReference>
<sequence>MGAGMTSVGKDFLEVAGKYDKDRTSTKDANDFGRCDQYSPWCKYIDGVTGKRSDTAHYFIYNQVDHNKNLVVQDRCRITRVIFEGKKAVGVEFVDDKIGRAQHDASISRALASRLVVVSGGAFGSPAILERSGIGAKDLLQKLDIPVVVDLPGVGENYNDHNLVFNGYYAATDADTLDDIFHGTEEEVKPYLERWQKDGKGWMAHNGVDAGIKIRPNERDLKELGSPFKKRWEDYFMNAPDKPVMWTGILSAYLGTDPATPKGKYFSAGYHTEYPVSIGRLHITAGQDPYAPLGFEPGFLNEEADLVVLRWTYKHIREIARRMKSYRGALPSQHPKFSEGSSAAKGIGKCDGPDDIHSDPIRYTEEDNKAIDDFHRKTVETMWHSLGTCAMKPREENGVVDSNLNVYGADNLKVADMSIAPSNVGANTYNTALIIGEKAAVVIARELGIKGVSEV</sequence>
<protein>
    <recommendedName>
        <fullName evidence="4">Glucose-methanol-choline oxidoreductase N-terminal domain-containing protein</fullName>
    </recommendedName>
</protein>
<dbReference type="Pfam" id="PF00732">
    <property type="entry name" value="GMC_oxred_N"/>
    <property type="match status" value="1"/>
</dbReference>
<dbReference type="InterPro" id="IPR007867">
    <property type="entry name" value="GMC_OxRtase_C"/>
</dbReference>
<accession>A0ABR3FK48</accession>
<evidence type="ECO:0000313" key="6">
    <source>
        <dbReference type="Proteomes" id="UP001465976"/>
    </source>
</evidence>
<dbReference type="PROSITE" id="PS00624">
    <property type="entry name" value="GMC_OXRED_2"/>
    <property type="match status" value="1"/>
</dbReference>
<evidence type="ECO:0000256" key="2">
    <source>
        <dbReference type="ARBA" id="ARBA00010790"/>
    </source>
</evidence>
<dbReference type="EMBL" id="JBAHYK010000282">
    <property type="protein sequence ID" value="KAL0575689.1"/>
    <property type="molecule type" value="Genomic_DNA"/>
</dbReference>
<dbReference type="Gene3D" id="3.50.50.60">
    <property type="entry name" value="FAD/NAD(P)-binding domain"/>
    <property type="match status" value="1"/>
</dbReference>
<comment type="cofactor">
    <cofactor evidence="1">
        <name>FAD</name>
        <dbReference type="ChEBI" id="CHEBI:57692"/>
    </cofactor>
</comment>
<feature type="region of interest" description="Disordered" evidence="3">
    <location>
        <begin position="330"/>
        <end position="361"/>
    </location>
</feature>
<dbReference type="Pfam" id="PF05199">
    <property type="entry name" value="GMC_oxred_C"/>
    <property type="match status" value="1"/>
</dbReference>
<dbReference type="InterPro" id="IPR000172">
    <property type="entry name" value="GMC_OxRdtase_N"/>
</dbReference>
<keyword evidence="6" id="KW-1185">Reference proteome</keyword>
<dbReference type="InterPro" id="IPR012132">
    <property type="entry name" value="GMC_OxRdtase"/>
</dbReference>
<dbReference type="Gene3D" id="3.30.560.10">
    <property type="entry name" value="Glucose Oxidase, domain 3"/>
    <property type="match status" value="1"/>
</dbReference>